<accession>A0ACB9TVP9</accession>
<sequence length="288" mass="33143">MGKIRRCSVFGCQSQEGNVTLYSFPNPVKDLSRFLSWVSATGDELLLRLQPEEILRRCRICKNHFNIEDMFSVKLQEMAIPKLHLPDLLQVPNDWPDKAVQETATTSEHTTIDVSTEFWPTTYSASPAKQTASPRMHTTPAKIPENPVSSTSLTGNISRTLFPIDVERITMPEKMEVMRSDSLNEPSTSRGILISHEKDYGPTETNDVIRAVNRKKVKHVDQETRRHLKALKRRVLYHQKRSAAYKTRLAVARKESYNIENLSPMALQLFKQKLELFKKSSRQKIFFK</sequence>
<evidence type="ECO:0000313" key="1">
    <source>
        <dbReference type="EMBL" id="KAI4470803.1"/>
    </source>
</evidence>
<dbReference type="EMBL" id="CM043015">
    <property type="protein sequence ID" value="KAI4470803.1"/>
    <property type="molecule type" value="Genomic_DNA"/>
</dbReference>
<dbReference type="Proteomes" id="UP001056778">
    <property type="component" value="Chromosome 1"/>
</dbReference>
<organism evidence="1 2">
    <name type="scientific">Holotrichia oblita</name>
    <name type="common">Chafer beetle</name>
    <dbReference type="NCBI Taxonomy" id="644536"/>
    <lineage>
        <taxon>Eukaryota</taxon>
        <taxon>Metazoa</taxon>
        <taxon>Ecdysozoa</taxon>
        <taxon>Arthropoda</taxon>
        <taxon>Hexapoda</taxon>
        <taxon>Insecta</taxon>
        <taxon>Pterygota</taxon>
        <taxon>Neoptera</taxon>
        <taxon>Endopterygota</taxon>
        <taxon>Coleoptera</taxon>
        <taxon>Polyphaga</taxon>
        <taxon>Scarabaeiformia</taxon>
        <taxon>Scarabaeidae</taxon>
        <taxon>Melolonthinae</taxon>
        <taxon>Holotrichia</taxon>
    </lineage>
</organism>
<gene>
    <name evidence="1" type="ORF">MML48_1g03708</name>
</gene>
<name>A0ACB9TVP9_HOLOL</name>
<proteinExistence type="predicted"/>
<reference evidence="1" key="1">
    <citation type="submission" date="2022-04" db="EMBL/GenBank/DDBJ databases">
        <title>Chromosome-scale genome assembly of Holotrichia oblita Faldermann.</title>
        <authorList>
            <person name="Rongchong L."/>
        </authorList>
    </citation>
    <scope>NUCLEOTIDE SEQUENCE</scope>
    <source>
        <strain evidence="1">81SQS9</strain>
    </source>
</reference>
<comment type="caution">
    <text evidence="1">The sequence shown here is derived from an EMBL/GenBank/DDBJ whole genome shotgun (WGS) entry which is preliminary data.</text>
</comment>
<evidence type="ECO:0000313" key="2">
    <source>
        <dbReference type="Proteomes" id="UP001056778"/>
    </source>
</evidence>
<protein>
    <submittedName>
        <fullName evidence="1">Thap-type zinc finger superfamily</fullName>
    </submittedName>
</protein>
<keyword evidence="2" id="KW-1185">Reference proteome</keyword>